<evidence type="ECO:0000313" key="4">
    <source>
        <dbReference type="Proteomes" id="UP001056132"/>
    </source>
</evidence>
<proteinExistence type="predicted"/>
<dbReference type="PANTHER" id="PTHR34069">
    <property type="entry name" value="3-OXOACYL-[ACYL-CARRIER-PROTEIN] SYNTHASE 3"/>
    <property type="match status" value="1"/>
</dbReference>
<reference evidence="2" key="2">
    <citation type="journal article" date="2022" name="Microbiol. Resour. Announc.">
        <title>Genome Sequence of Cupriavidus campinensis Strain G5, a Member of a Bacterial Consortium Capable of Polyethylene Degradation.</title>
        <authorList>
            <person name="Schneider B."/>
            <person name="Pfeiffer F."/>
            <person name="Dyall-Smith M."/>
            <person name="Kunte H.J."/>
        </authorList>
    </citation>
    <scope>NUCLEOTIDE SEQUENCE</scope>
    <source>
        <strain evidence="2">G5</strain>
    </source>
</reference>
<evidence type="ECO:0000313" key="1">
    <source>
        <dbReference type="EMBL" id="TSP10761.1"/>
    </source>
</evidence>
<dbReference type="Proteomes" id="UP001056132">
    <property type="component" value="Chromosome 1"/>
</dbReference>
<organism evidence="2 4">
    <name type="scientific">Cupriavidus campinensis</name>
    <dbReference type="NCBI Taxonomy" id="151783"/>
    <lineage>
        <taxon>Bacteria</taxon>
        <taxon>Pseudomonadati</taxon>
        <taxon>Pseudomonadota</taxon>
        <taxon>Betaproteobacteria</taxon>
        <taxon>Burkholderiales</taxon>
        <taxon>Burkholderiaceae</taxon>
        <taxon>Cupriavidus</taxon>
    </lineage>
</organism>
<dbReference type="Proteomes" id="UP000318943">
    <property type="component" value="Unassembled WGS sequence"/>
</dbReference>
<protein>
    <submittedName>
        <fullName evidence="1">3-oxoacyl-ACP reductase</fullName>
    </submittedName>
    <submittedName>
        <fullName evidence="2">3-oxoacyl-ACP synthase</fullName>
    </submittedName>
</protein>
<dbReference type="AlphaFoldDB" id="A0AAE9L237"/>
<sequence length="347" mass="37881">MRIDGISFLPASRRMDNEAVLDEIRRHSTPGFDGNVEHALTYIRWKLNETQVKTRYWFDEGERPLDHMVRAAEQAMAQAGCGPDDVDLLIYAGNTRGFIEPGDAYFVADALGMDSVDCFDIVDACMAWTRACDVAQSHFLSGRYRTALIVNAESYYVPGGVSYPSNFTLGSLRDIAHCFSAYCGGDGATATLLRADTEQPWVFHYLSTKRGVDLCTIPLPGHLGRARPSERIGLNGLGAFTSFSSLVFGYSQHMTDSLKLLAPYRDSIRLLFPHTGGSVPAFQGWADEAGFGHCIRHIFPDYGNVGACSIPAAIALHAGDGSLARGDRIGFWIGSAGMSFASSTFIY</sequence>
<keyword evidence="3" id="KW-1185">Reference proteome</keyword>
<dbReference type="RefSeq" id="WP_092301734.1">
    <property type="nucleotide sequence ID" value="NZ_CAJPVH010000006.1"/>
</dbReference>
<gene>
    <name evidence="1" type="ORF">FGG12_20030</name>
    <name evidence="2" type="ORF">M5D45_15840</name>
</gene>
<dbReference type="GO" id="GO:0016746">
    <property type="term" value="F:acyltransferase activity"/>
    <property type="evidence" value="ECO:0007669"/>
    <property type="project" value="UniProtKB-KW"/>
</dbReference>
<dbReference type="EMBL" id="VCIZ01000013">
    <property type="protein sequence ID" value="TSP10761.1"/>
    <property type="molecule type" value="Genomic_DNA"/>
</dbReference>
<name>A0AAE9L237_9BURK</name>
<dbReference type="KEGG" id="ccam:M5D45_15840"/>
<dbReference type="PANTHER" id="PTHR34069:SF2">
    <property type="entry name" value="BETA-KETOACYL-[ACYL-CARRIER-PROTEIN] SYNTHASE III"/>
    <property type="match status" value="1"/>
</dbReference>
<accession>A0AAE9L237</accession>
<dbReference type="SUPFAM" id="SSF53901">
    <property type="entry name" value="Thiolase-like"/>
    <property type="match status" value="2"/>
</dbReference>
<dbReference type="InterPro" id="IPR016039">
    <property type="entry name" value="Thiolase-like"/>
</dbReference>
<reference evidence="2" key="3">
    <citation type="submission" date="2022-05" db="EMBL/GenBank/DDBJ databases">
        <authorList>
            <person name="Kunte H.-J."/>
        </authorList>
    </citation>
    <scope>NUCLEOTIDE SEQUENCE</scope>
    <source>
        <strain evidence="2">G5</strain>
    </source>
</reference>
<evidence type="ECO:0000313" key="2">
    <source>
        <dbReference type="EMBL" id="URF03944.1"/>
    </source>
</evidence>
<dbReference type="Gene3D" id="3.40.47.10">
    <property type="match status" value="2"/>
</dbReference>
<dbReference type="EMBL" id="CP097330">
    <property type="protein sequence ID" value="URF03944.1"/>
    <property type="molecule type" value="Genomic_DNA"/>
</dbReference>
<reference evidence="1 3" key="1">
    <citation type="submission" date="2019-05" db="EMBL/GenBank/DDBJ databases">
        <title>Whole genome sequence analysis of Cupriavidus campinensis S14E4C strain.</title>
        <authorList>
            <person name="Abbaszade G."/>
            <person name="Szabo A."/>
            <person name="Toumi M."/>
            <person name="Toth E."/>
        </authorList>
    </citation>
    <scope>NUCLEOTIDE SEQUENCE [LARGE SCALE GENOMIC DNA]</scope>
    <source>
        <strain evidence="1 3">S14E4C</strain>
    </source>
</reference>
<evidence type="ECO:0000313" key="3">
    <source>
        <dbReference type="Proteomes" id="UP000318943"/>
    </source>
</evidence>
<dbReference type="GO" id="GO:0044550">
    <property type="term" value="P:secondary metabolite biosynthetic process"/>
    <property type="evidence" value="ECO:0007669"/>
    <property type="project" value="TreeGrafter"/>
</dbReference>